<evidence type="ECO:0000256" key="1">
    <source>
        <dbReference type="SAM" id="SignalP"/>
    </source>
</evidence>
<dbReference type="Proteomes" id="UP001251524">
    <property type="component" value="Unassembled WGS sequence"/>
</dbReference>
<name>A0ABU1WA45_9GAMM</name>
<protein>
    <recommendedName>
        <fullName evidence="4">DUF3011 domain-containing protein</fullName>
    </recommendedName>
</protein>
<keyword evidence="3" id="KW-1185">Reference proteome</keyword>
<dbReference type="Pfam" id="PF11218">
    <property type="entry name" value="DUF3011"/>
    <property type="match status" value="1"/>
</dbReference>
<keyword evidence="1" id="KW-0732">Signal</keyword>
<dbReference type="InterPro" id="IPR021381">
    <property type="entry name" value="DUF3011"/>
</dbReference>
<gene>
    <name evidence="2" type="ORF">J2X06_001630</name>
</gene>
<organism evidence="2 3">
    <name type="scientific">Lysobacter niastensis</name>
    <dbReference type="NCBI Taxonomy" id="380629"/>
    <lineage>
        <taxon>Bacteria</taxon>
        <taxon>Pseudomonadati</taxon>
        <taxon>Pseudomonadota</taxon>
        <taxon>Gammaproteobacteria</taxon>
        <taxon>Lysobacterales</taxon>
        <taxon>Lysobacteraceae</taxon>
        <taxon>Lysobacter</taxon>
    </lineage>
</organism>
<feature type="signal peptide" evidence="1">
    <location>
        <begin position="1"/>
        <end position="29"/>
    </location>
</feature>
<evidence type="ECO:0008006" key="4">
    <source>
        <dbReference type="Google" id="ProtNLM"/>
    </source>
</evidence>
<evidence type="ECO:0000313" key="3">
    <source>
        <dbReference type="Proteomes" id="UP001251524"/>
    </source>
</evidence>
<sequence>MTTWVSASAAWTSAALAVVMGLATSSASAAPQYASDRYEGSYGATTVRCDSNDNRYRRCPADTRRGVQLVRQYSDSRCIEGRTWGYDRDAVWVSSGCRAEFAMGRGGWNDGGNHGDGNYDGGNHGNTVRCDSNDNRYRQCPIDARRVVLVRQYSKSQCVEGRTWGYERGYVWVSSGCRAEFASRSGGGWNGGGANNGQGWGQAQTLYCGSDDRRQRRCNVTIRRDARMTRQMSKAACLEGQSWGWDRDGIWVSNGCRAEFAVR</sequence>
<dbReference type="EMBL" id="JAVDVY010000001">
    <property type="protein sequence ID" value="MDR7134446.1"/>
    <property type="molecule type" value="Genomic_DNA"/>
</dbReference>
<comment type="caution">
    <text evidence="2">The sequence shown here is derived from an EMBL/GenBank/DDBJ whole genome shotgun (WGS) entry which is preliminary data.</text>
</comment>
<feature type="chain" id="PRO_5046078571" description="DUF3011 domain-containing protein" evidence="1">
    <location>
        <begin position="30"/>
        <end position="263"/>
    </location>
</feature>
<accession>A0ABU1WA45</accession>
<reference evidence="2 3" key="1">
    <citation type="submission" date="2023-07" db="EMBL/GenBank/DDBJ databases">
        <title>Sorghum-associated microbial communities from plants grown in Nebraska, USA.</title>
        <authorList>
            <person name="Schachtman D."/>
        </authorList>
    </citation>
    <scope>NUCLEOTIDE SEQUENCE [LARGE SCALE GENOMIC DNA]</scope>
    <source>
        <strain evidence="2 3">BE198</strain>
    </source>
</reference>
<dbReference type="RefSeq" id="WP_310060672.1">
    <property type="nucleotide sequence ID" value="NZ_JAVDVY010000001.1"/>
</dbReference>
<evidence type="ECO:0000313" key="2">
    <source>
        <dbReference type="EMBL" id="MDR7134446.1"/>
    </source>
</evidence>
<proteinExistence type="predicted"/>